<evidence type="ECO:0000313" key="2">
    <source>
        <dbReference type="Proteomes" id="UP001057402"/>
    </source>
</evidence>
<evidence type="ECO:0000313" key="1">
    <source>
        <dbReference type="EMBL" id="KAI4368127.1"/>
    </source>
</evidence>
<accession>A0ACB9QMQ7</accession>
<sequence>MGRRRKNPVLQFLNLLLLMFMYGIQGCLSINEEGLALLRFRARVETDPYGVFDSWSPDDHDPCNWIGVRCMNGHVHMLVLSDRSVKGVLASEIGSLVHLKSLVLNGNDFYGEIPREFGYLKEIELLDLRGNNLGGTVPEELGRLFSLKRLLLCGNKFQGSIPKEVEQLSFLSELQFDENLTRGWDSSSGCLNRKLGYCIWQSSSKQIYGVGALIQPIKGTVSHYLNTLSFSWFWKVSGDADDGCTDTECLIVPKIVQKVSTSSDSARRRLVEQSSNLAAAPVDLGSLPSRIPSVLITRSSGSFPAVPHANIGKFNASAIPLSPSQGESGSILPRQDPAGYPMNWWKFAVVIPGIVIMIVIIIVMIILCRKQGVRTIGPWKTGLSGQLQKAFVTGVPKLQRSELEIACEDFSNIISTDEGCIIYKGTLSSGVEIAVTATAVSSYKEWSASAEKAYRRKVAMLSRVNHKNFVNLIGYCEERDPFTRMMVFEYAPNGQLFEHLHEIKDAEHLDWTTRMRIVMGIAYCLRYMHHELKPPVPHSNLNSSSICLTDDFAAKVAETSFDAQSPSRTNYNDDGSESAELLSGDDVEANVYNFGIILLEIITGRHSYTEEQGPLTDWASEYLNGKRSVLEMVDPTVKFNKQEEVEAICEVIRQCIHPEPMQRPTMEQVASRLRQVIQITPDQATPRLSPLWWAELEILSVEAN</sequence>
<dbReference type="EMBL" id="CM042884">
    <property type="protein sequence ID" value="KAI4368127.1"/>
    <property type="molecule type" value="Genomic_DNA"/>
</dbReference>
<reference evidence="2" key="1">
    <citation type="journal article" date="2023" name="Front. Plant Sci.">
        <title>Chromosomal-level genome assembly of Melastoma candidum provides insights into trichome evolution.</title>
        <authorList>
            <person name="Zhong Y."/>
            <person name="Wu W."/>
            <person name="Sun C."/>
            <person name="Zou P."/>
            <person name="Liu Y."/>
            <person name="Dai S."/>
            <person name="Zhou R."/>
        </authorList>
    </citation>
    <scope>NUCLEOTIDE SEQUENCE [LARGE SCALE GENOMIC DNA]</scope>
</reference>
<gene>
    <name evidence="1" type="ORF">MLD38_016721</name>
</gene>
<keyword evidence="2" id="KW-1185">Reference proteome</keyword>
<organism evidence="1 2">
    <name type="scientific">Melastoma candidum</name>
    <dbReference type="NCBI Taxonomy" id="119954"/>
    <lineage>
        <taxon>Eukaryota</taxon>
        <taxon>Viridiplantae</taxon>
        <taxon>Streptophyta</taxon>
        <taxon>Embryophyta</taxon>
        <taxon>Tracheophyta</taxon>
        <taxon>Spermatophyta</taxon>
        <taxon>Magnoliopsida</taxon>
        <taxon>eudicotyledons</taxon>
        <taxon>Gunneridae</taxon>
        <taxon>Pentapetalae</taxon>
        <taxon>rosids</taxon>
        <taxon>malvids</taxon>
        <taxon>Myrtales</taxon>
        <taxon>Melastomataceae</taxon>
        <taxon>Melastomatoideae</taxon>
        <taxon>Melastomateae</taxon>
        <taxon>Melastoma</taxon>
    </lineage>
</organism>
<comment type="caution">
    <text evidence="1">The sequence shown here is derived from an EMBL/GenBank/DDBJ whole genome shotgun (WGS) entry which is preliminary data.</text>
</comment>
<protein>
    <submittedName>
        <fullName evidence="1">Uncharacterized protein</fullName>
    </submittedName>
</protein>
<name>A0ACB9QMQ7_9MYRT</name>
<dbReference type="Proteomes" id="UP001057402">
    <property type="component" value="Chromosome 5"/>
</dbReference>
<proteinExistence type="predicted"/>